<dbReference type="InterPro" id="IPR013767">
    <property type="entry name" value="PAS_fold"/>
</dbReference>
<dbReference type="PRINTS" id="PR00344">
    <property type="entry name" value="BCTRLSENSOR"/>
</dbReference>
<dbReference type="RefSeq" id="WP_209762819.1">
    <property type="nucleotide sequence ID" value="NZ_JAGINP010000001.1"/>
</dbReference>
<evidence type="ECO:0000256" key="7">
    <source>
        <dbReference type="ARBA" id="ARBA00022840"/>
    </source>
</evidence>
<evidence type="ECO:0000256" key="3">
    <source>
        <dbReference type="ARBA" id="ARBA00022553"/>
    </source>
</evidence>
<dbReference type="SUPFAM" id="SSF55874">
    <property type="entry name" value="ATPase domain of HSP90 chaperone/DNA topoisomerase II/histidine kinase"/>
    <property type="match status" value="1"/>
</dbReference>
<dbReference type="Gene3D" id="3.30.565.10">
    <property type="entry name" value="Histidine kinase-like ATPase, C-terminal domain"/>
    <property type="match status" value="1"/>
</dbReference>
<dbReference type="CDD" id="cd00082">
    <property type="entry name" value="HisKA"/>
    <property type="match status" value="1"/>
</dbReference>
<accession>A0ABS4SGL6</accession>
<dbReference type="CDD" id="cd16918">
    <property type="entry name" value="HATPase_Glnl-NtrB-like"/>
    <property type="match status" value="1"/>
</dbReference>
<dbReference type="InterPro" id="IPR036890">
    <property type="entry name" value="HATPase_C_sf"/>
</dbReference>
<evidence type="ECO:0000256" key="2">
    <source>
        <dbReference type="ARBA" id="ARBA00012438"/>
    </source>
</evidence>
<feature type="domain" description="Histidine kinase" evidence="10">
    <location>
        <begin position="164"/>
        <end position="382"/>
    </location>
</feature>
<dbReference type="SUPFAM" id="SSF47384">
    <property type="entry name" value="Homodimeric domain of signal transducing histidine kinase"/>
    <property type="match status" value="1"/>
</dbReference>
<comment type="caution">
    <text evidence="11">The sequence shown here is derived from an EMBL/GenBank/DDBJ whole genome shotgun (WGS) entry which is preliminary data.</text>
</comment>
<dbReference type="PANTHER" id="PTHR43065">
    <property type="entry name" value="SENSOR HISTIDINE KINASE"/>
    <property type="match status" value="1"/>
</dbReference>
<dbReference type="InterPro" id="IPR000014">
    <property type="entry name" value="PAS"/>
</dbReference>
<feature type="region of interest" description="Disordered" evidence="9">
    <location>
        <begin position="1"/>
        <end position="29"/>
    </location>
</feature>
<dbReference type="Pfam" id="PF00989">
    <property type="entry name" value="PAS"/>
    <property type="match status" value="1"/>
</dbReference>
<dbReference type="PROSITE" id="PS50109">
    <property type="entry name" value="HIS_KIN"/>
    <property type="match status" value="1"/>
</dbReference>
<dbReference type="InterPro" id="IPR003661">
    <property type="entry name" value="HisK_dim/P_dom"/>
</dbReference>
<keyword evidence="6 11" id="KW-0418">Kinase</keyword>
<dbReference type="PANTHER" id="PTHR43065:SF10">
    <property type="entry name" value="PEROXIDE STRESS-ACTIVATED HISTIDINE KINASE MAK3"/>
    <property type="match status" value="1"/>
</dbReference>
<dbReference type="Pfam" id="PF00512">
    <property type="entry name" value="HisKA"/>
    <property type="match status" value="1"/>
</dbReference>
<evidence type="ECO:0000256" key="8">
    <source>
        <dbReference type="ARBA" id="ARBA00023012"/>
    </source>
</evidence>
<dbReference type="InterPro" id="IPR036097">
    <property type="entry name" value="HisK_dim/P_sf"/>
</dbReference>
<keyword evidence="4 11" id="KW-0808">Transferase</keyword>
<dbReference type="InterPro" id="IPR004358">
    <property type="entry name" value="Sig_transdc_His_kin-like_C"/>
</dbReference>
<evidence type="ECO:0000256" key="5">
    <source>
        <dbReference type="ARBA" id="ARBA00022741"/>
    </source>
</evidence>
<dbReference type="SUPFAM" id="SSF55785">
    <property type="entry name" value="PYP-like sensor domain (PAS domain)"/>
    <property type="match status" value="1"/>
</dbReference>
<dbReference type="SMART" id="SM00387">
    <property type="entry name" value="HATPase_c"/>
    <property type="match status" value="1"/>
</dbReference>
<keyword evidence="5" id="KW-0547">Nucleotide-binding</keyword>
<dbReference type="Gene3D" id="3.30.450.20">
    <property type="entry name" value="PAS domain"/>
    <property type="match status" value="1"/>
</dbReference>
<dbReference type="InterPro" id="IPR035965">
    <property type="entry name" value="PAS-like_dom_sf"/>
</dbReference>
<dbReference type="SMART" id="SM00091">
    <property type="entry name" value="PAS"/>
    <property type="match status" value="1"/>
</dbReference>
<dbReference type="Proteomes" id="UP000781958">
    <property type="component" value="Unassembled WGS sequence"/>
</dbReference>
<evidence type="ECO:0000256" key="6">
    <source>
        <dbReference type="ARBA" id="ARBA00022777"/>
    </source>
</evidence>
<dbReference type="EC" id="2.7.13.3" evidence="2"/>
<dbReference type="Pfam" id="PF02518">
    <property type="entry name" value="HATPase_c"/>
    <property type="match status" value="1"/>
</dbReference>
<dbReference type="Gene3D" id="1.10.287.130">
    <property type="match status" value="1"/>
</dbReference>
<reference evidence="11 12" key="1">
    <citation type="submission" date="2021-03" db="EMBL/GenBank/DDBJ databases">
        <title>Genomic Encyclopedia of Type Strains, Phase III (KMG-III): the genomes of soil and plant-associated and newly described type strains.</title>
        <authorList>
            <person name="Whitman W."/>
        </authorList>
    </citation>
    <scope>NUCLEOTIDE SEQUENCE [LARGE SCALE GENOMIC DNA]</scope>
    <source>
        <strain evidence="11 12">IMMIB AFH-6</strain>
    </source>
</reference>
<keyword evidence="3" id="KW-0597">Phosphoprotein</keyword>
<dbReference type="InterPro" id="IPR003594">
    <property type="entry name" value="HATPase_dom"/>
</dbReference>
<evidence type="ECO:0000256" key="4">
    <source>
        <dbReference type="ARBA" id="ARBA00022679"/>
    </source>
</evidence>
<dbReference type="CDD" id="cd00130">
    <property type="entry name" value="PAS"/>
    <property type="match status" value="1"/>
</dbReference>
<keyword evidence="7" id="KW-0067">ATP-binding</keyword>
<dbReference type="GO" id="GO:0004673">
    <property type="term" value="F:protein histidine kinase activity"/>
    <property type="evidence" value="ECO:0007669"/>
    <property type="project" value="UniProtKB-EC"/>
</dbReference>
<dbReference type="InterPro" id="IPR005467">
    <property type="entry name" value="His_kinase_dom"/>
</dbReference>
<dbReference type="SMART" id="SM00388">
    <property type="entry name" value="HisKA"/>
    <property type="match status" value="1"/>
</dbReference>
<sequence length="401" mass="43440">MARSSAATPLPRRTPRSQAPSFSATARPGRGIDPSVVVNALPDPVLVVDGAGDIRCVNLEAQEFFDLSAAMMEGMPLADLLPADSPVMGLIEQVQQGRRRVSQEGVTIDTPRIGPHHVTVRVTALGDPTDHVLVTINERTLARKIDNSLTHRNAARSVTAMASMLAHEVKNPLSGIRGAAQLLEENCSESDRVLTRLICDEADRIVALVNRMEVFSDQRPLERDAVNIHTVLEHVRKVAQSGFARNIRFIERYDPSLPPVYGNRDQLIQIFLNLIKNAAEAAPDPGGEIILSTSYQHGVRMALPGGDTRLHLPLLVSVQDNGDGIPEDLRSNLFDPFVTTKVNGTGLGLALVAKIVGDHGGVIEFDSQPRRTVFKVSLPMYDESQISGDPAPVRGVRGARG</sequence>
<name>A0ABS4SGL6_9PROT</name>
<keyword evidence="12" id="KW-1185">Reference proteome</keyword>
<proteinExistence type="predicted"/>
<evidence type="ECO:0000259" key="10">
    <source>
        <dbReference type="PROSITE" id="PS50109"/>
    </source>
</evidence>
<organism evidence="11 12">
    <name type="scientific">Azospirillum rugosum</name>
    <dbReference type="NCBI Taxonomy" id="416170"/>
    <lineage>
        <taxon>Bacteria</taxon>
        <taxon>Pseudomonadati</taxon>
        <taxon>Pseudomonadota</taxon>
        <taxon>Alphaproteobacteria</taxon>
        <taxon>Rhodospirillales</taxon>
        <taxon>Azospirillaceae</taxon>
        <taxon>Azospirillum</taxon>
    </lineage>
</organism>
<dbReference type="EMBL" id="JAGINP010000001">
    <property type="protein sequence ID" value="MBP2290575.1"/>
    <property type="molecule type" value="Genomic_DNA"/>
</dbReference>
<evidence type="ECO:0000313" key="11">
    <source>
        <dbReference type="EMBL" id="MBP2290575.1"/>
    </source>
</evidence>
<evidence type="ECO:0000313" key="12">
    <source>
        <dbReference type="Proteomes" id="UP000781958"/>
    </source>
</evidence>
<keyword evidence="8" id="KW-0902">Two-component regulatory system</keyword>
<comment type="catalytic activity">
    <reaction evidence="1">
        <text>ATP + protein L-histidine = ADP + protein N-phospho-L-histidine.</text>
        <dbReference type="EC" id="2.7.13.3"/>
    </reaction>
</comment>
<evidence type="ECO:0000256" key="1">
    <source>
        <dbReference type="ARBA" id="ARBA00000085"/>
    </source>
</evidence>
<gene>
    <name evidence="11" type="ORF">J2851_000312</name>
</gene>
<evidence type="ECO:0000256" key="9">
    <source>
        <dbReference type="SAM" id="MobiDB-lite"/>
    </source>
</evidence>
<protein>
    <recommendedName>
        <fullName evidence="2">histidine kinase</fullName>
        <ecNumber evidence="2">2.7.13.3</ecNumber>
    </recommendedName>
</protein>